<evidence type="ECO:0000313" key="3">
    <source>
        <dbReference type="Proteomes" id="UP000319894"/>
    </source>
</evidence>
<feature type="transmembrane region" description="Helical" evidence="1">
    <location>
        <begin position="287"/>
        <end position="310"/>
    </location>
</feature>
<keyword evidence="1" id="KW-0812">Transmembrane</keyword>
<evidence type="ECO:0000313" key="2">
    <source>
        <dbReference type="EMBL" id="TSD09521.1"/>
    </source>
</evidence>
<comment type="caution">
    <text evidence="2">The sequence shown here is derived from an EMBL/GenBank/DDBJ whole genome shotgun (WGS) entry which is preliminary data.</text>
</comment>
<evidence type="ECO:0008006" key="4">
    <source>
        <dbReference type="Google" id="ProtNLM"/>
    </source>
</evidence>
<feature type="transmembrane region" description="Helical" evidence="1">
    <location>
        <begin position="251"/>
        <end position="275"/>
    </location>
</feature>
<dbReference type="FunCoup" id="A0A554MWM1">
    <property type="interactions" value="3"/>
</dbReference>
<organism evidence="2 3">
    <name type="scientific">Haloglomus irregulare</name>
    <dbReference type="NCBI Taxonomy" id="2234134"/>
    <lineage>
        <taxon>Archaea</taxon>
        <taxon>Methanobacteriati</taxon>
        <taxon>Methanobacteriota</taxon>
        <taxon>Stenosarchaea group</taxon>
        <taxon>Halobacteria</taxon>
        <taxon>Halobacteriales</taxon>
        <taxon>Natronomonadaceae</taxon>
        <taxon>Haloglomus</taxon>
    </lineage>
</organism>
<feature type="transmembrane region" description="Helical" evidence="1">
    <location>
        <begin position="215"/>
        <end position="239"/>
    </location>
</feature>
<evidence type="ECO:0000256" key="1">
    <source>
        <dbReference type="SAM" id="Phobius"/>
    </source>
</evidence>
<dbReference type="InterPro" id="IPR007254">
    <property type="entry name" value="DUF373"/>
</dbReference>
<feature type="transmembrane region" description="Helical" evidence="1">
    <location>
        <begin position="150"/>
        <end position="169"/>
    </location>
</feature>
<dbReference type="AlphaFoldDB" id="A0A554MWM1"/>
<sequence>MSTLVLCVDRSGGPTGDPIVGRDAIEALVMEVGVADPEDSRVNCLLESLRVADDVAAEGGDPVVAVVSGGGDGVDADRAVARQADRLVEEYAPESAVVVTDSAEDERLVPIVESRIRVDAVDRVVVRQSHDIESTYYVLKQFLADEELRATVLVPIGAALLAFPVLLLLANSLTVAVSAIAAVIGVFLLYKGLGIDDWLAGLPGAVRDAFYSGQVSLVTYVVGAGLALVGLFAGAIAVSGSGGSGRSVIRVMRFVFVAVPWLALAALTASTGRLLDEFLSDERVRNAFLNLPFGVLAVGLVVRGFSAYFLERAGEIPPLSAPATAFGPVSVEGFVVSVWTRLAVYVLLGITVSLGGVRFAAYVAGGEEVEEVPES</sequence>
<keyword evidence="1" id="KW-0472">Membrane</keyword>
<name>A0A554MWM1_9EURY</name>
<accession>A0A554MWM1</accession>
<dbReference type="PANTHER" id="PTHR38815:SF1">
    <property type="entry name" value="DUF373 FAMILY PROTEIN"/>
    <property type="match status" value="1"/>
</dbReference>
<keyword evidence="3" id="KW-1185">Reference proteome</keyword>
<feature type="transmembrane region" description="Helical" evidence="1">
    <location>
        <begin position="342"/>
        <end position="361"/>
    </location>
</feature>
<dbReference type="RefSeq" id="WP_144263030.1">
    <property type="nucleotide sequence ID" value="NZ_QMDX01000012.1"/>
</dbReference>
<keyword evidence="1" id="KW-1133">Transmembrane helix</keyword>
<dbReference type="EMBL" id="QMDX01000012">
    <property type="protein sequence ID" value="TSD09521.1"/>
    <property type="molecule type" value="Genomic_DNA"/>
</dbReference>
<dbReference type="Proteomes" id="UP000319894">
    <property type="component" value="Unassembled WGS sequence"/>
</dbReference>
<dbReference type="Pfam" id="PF04123">
    <property type="entry name" value="DUF373"/>
    <property type="match status" value="1"/>
</dbReference>
<feature type="transmembrane region" description="Helical" evidence="1">
    <location>
        <begin position="175"/>
        <end position="194"/>
    </location>
</feature>
<gene>
    <name evidence="2" type="ORF">DP107_15380</name>
</gene>
<dbReference type="PANTHER" id="PTHR38815">
    <property type="entry name" value="HYPOTHETICAL MEMBRANE PROTEIN, CONSERVED, DUF373 FAMILY"/>
    <property type="match status" value="1"/>
</dbReference>
<dbReference type="OrthoDB" id="31282at2157"/>
<reference evidence="2 3" key="1">
    <citation type="submission" date="2018-06" db="EMBL/GenBank/DDBJ databases">
        <title>Natronomonas sp. F16-60 a new haloarchaeon isolated from a solar saltern of Isla Cristina, Huelva, Spain.</title>
        <authorList>
            <person name="Duran-Viseras A."/>
            <person name="Sanchez-Porro C."/>
            <person name="Ventosa A."/>
        </authorList>
    </citation>
    <scope>NUCLEOTIDE SEQUENCE [LARGE SCALE GENOMIC DNA]</scope>
    <source>
        <strain evidence="2 3">F16-60</strain>
    </source>
</reference>
<proteinExistence type="predicted"/>
<protein>
    <recommendedName>
        <fullName evidence="4">DUF373 family protein</fullName>
    </recommendedName>
</protein>
<dbReference type="InParanoid" id="A0A554MWM1"/>